<keyword evidence="3" id="KW-1185">Reference proteome</keyword>
<dbReference type="Gene3D" id="2.30.110.10">
    <property type="entry name" value="Electron Transport, Fmn-binding Protein, Chain A"/>
    <property type="match status" value="1"/>
</dbReference>
<feature type="domain" description="General stress protein FMN-binding split barrel" evidence="1">
    <location>
        <begin position="13"/>
        <end position="150"/>
    </location>
</feature>
<organism evidence="2 3">
    <name type="scientific">Coralloluteibacterium thermophilum</name>
    <dbReference type="NCBI Taxonomy" id="2707049"/>
    <lineage>
        <taxon>Bacteria</taxon>
        <taxon>Pseudomonadati</taxon>
        <taxon>Pseudomonadota</taxon>
        <taxon>Gammaproteobacteria</taxon>
        <taxon>Lysobacterales</taxon>
        <taxon>Lysobacteraceae</taxon>
        <taxon>Coralloluteibacterium</taxon>
    </lineage>
</organism>
<accession>A0ABV9NGN6</accession>
<dbReference type="RefSeq" id="WP_377003545.1">
    <property type="nucleotide sequence ID" value="NZ_JBHSGG010000014.1"/>
</dbReference>
<evidence type="ECO:0000259" key="1">
    <source>
        <dbReference type="Pfam" id="PF16242"/>
    </source>
</evidence>
<name>A0ABV9NGN6_9GAMM</name>
<dbReference type="PANTHER" id="PTHR34818">
    <property type="entry name" value="PROTEIN BLI-3"/>
    <property type="match status" value="1"/>
</dbReference>
<evidence type="ECO:0000313" key="2">
    <source>
        <dbReference type="EMBL" id="MFC4727537.1"/>
    </source>
</evidence>
<dbReference type="Pfam" id="PF16242">
    <property type="entry name" value="Pyrid_ox_like"/>
    <property type="match status" value="1"/>
</dbReference>
<sequence>MKNEAEDTREFGTLSELIEGIEVAMLTTRARDGGLVSRPLQTLEMDAQGDLYFFTAADSGKVEELLAHPEVNVAYADPSRQRYVSVRGRASIERDRARIDALWTPAAKAFFPEGRDDPDLAVLRVRVESAEYWDSPSTFVGRAIGFARALAGEGPKALGDHGHVGPR</sequence>
<reference evidence="3" key="1">
    <citation type="journal article" date="2019" name="Int. J. Syst. Evol. Microbiol.">
        <title>The Global Catalogue of Microorganisms (GCM) 10K type strain sequencing project: providing services to taxonomists for standard genome sequencing and annotation.</title>
        <authorList>
            <consortium name="The Broad Institute Genomics Platform"/>
            <consortium name="The Broad Institute Genome Sequencing Center for Infectious Disease"/>
            <person name="Wu L."/>
            <person name="Ma J."/>
        </authorList>
    </citation>
    <scope>NUCLEOTIDE SEQUENCE [LARGE SCALE GENOMIC DNA]</scope>
    <source>
        <strain evidence="3">CGMCC 1.13574</strain>
    </source>
</reference>
<dbReference type="SUPFAM" id="SSF50475">
    <property type="entry name" value="FMN-binding split barrel"/>
    <property type="match status" value="1"/>
</dbReference>
<comment type="caution">
    <text evidence="2">The sequence shown here is derived from an EMBL/GenBank/DDBJ whole genome shotgun (WGS) entry which is preliminary data.</text>
</comment>
<dbReference type="EMBL" id="JBHSGG010000014">
    <property type="protein sequence ID" value="MFC4727537.1"/>
    <property type="molecule type" value="Genomic_DNA"/>
</dbReference>
<proteinExistence type="predicted"/>
<protein>
    <submittedName>
        <fullName evidence="2">Pyridoxamine 5'-phosphate oxidase family protein</fullName>
    </submittedName>
</protein>
<evidence type="ECO:0000313" key="3">
    <source>
        <dbReference type="Proteomes" id="UP001595892"/>
    </source>
</evidence>
<gene>
    <name evidence="2" type="ORF">ACFO3Q_05050</name>
</gene>
<dbReference type="InterPro" id="IPR012349">
    <property type="entry name" value="Split_barrel_FMN-bd"/>
</dbReference>
<dbReference type="InterPro" id="IPR038725">
    <property type="entry name" value="YdaG_split_barrel_FMN-bd"/>
</dbReference>
<dbReference type="Proteomes" id="UP001595892">
    <property type="component" value="Unassembled WGS sequence"/>
</dbReference>
<dbReference type="PANTHER" id="PTHR34818:SF1">
    <property type="entry name" value="PROTEIN BLI-3"/>
    <property type="match status" value="1"/>
</dbReference>
<dbReference type="InterPro" id="IPR052917">
    <property type="entry name" value="Stress-Dev_Protein"/>
</dbReference>